<dbReference type="OrthoDB" id="406505at2759"/>
<dbReference type="Gene3D" id="2.40.40.10">
    <property type="entry name" value="RlpA-like domain"/>
    <property type="match status" value="1"/>
</dbReference>
<dbReference type="CDD" id="cd22191">
    <property type="entry name" value="DPBB_RlpA_EXP_N-like"/>
    <property type="match status" value="1"/>
</dbReference>
<accession>A0A9W6YSD9</accession>
<keyword evidence="4" id="KW-1185">Reference proteome</keyword>
<dbReference type="SUPFAM" id="SSF50685">
    <property type="entry name" value="Barwin-like endoglucanases"/>
    <property type="match status" value="1"/>
</dbReference>
<proteinExistence type="predicted"/>
<sequence>MKIGFVLSLFSILASTTIASPTPGMANALHMIEGAFNELFDSHFHDIQAYTSEHPYSLTSSLNSAVDVYPSAESVSEAPSPTTIINTYIAVATVTNNNNEVALFTVTSFNYTTVITPTFSPTPTAVFSDPYTTVYFNSSSRMLYSNASATPPNIYQSSIEHSGYNFNASSSLVTIYSSGVPVETRTVYPESDTIVSRTDEQGSLILMTFAVVSRYPSLIRSTLLSTGASTLRSGDSAFVISFTSTQIDDVANTATIKTSTLYSNGVPFATAIYTRQLSTVVSSASNQYPSGYSTDTSSVNLATATVKTSTIYSDGTPVATKVFTRRLPSSISNIGASLNYSHDTGSSTISLDTGSIKTSSIFSNGTPTATKVFTSNLSAPYSPSASETSSSEQTSNPSSSSSSETSSSLLPYSSSPSDYSSSLSSFIDYSSLNSSSVSTYSDPESLQTATQFSNGVPICTTTFIGELITDNPSSMSNDDTETLKTSTLISNGAPISTTTLSRTLSSDESSVGSDDNIETGKIATLFSDGTPISTTTFTGELTTEESSTTIIENTETLMTATLFYNGIAISTTILSRSLPSGTSADTETLKTATLFSNGTVISTTTLSPTLLSQTDGSDSYSAYNHDPQTTSTKSHSTSPSTFTSTSPSFSASGSSPVENTVHHGEASWYYAEDGECDISFKATDKVIAISSSLYKSNLGDDNVSELCGQNVTMIHDSSTVEGFIVGICDSCSDDQIQISASAFLDMANLSESSVDVEWFINGD</sequence>
<name>A0A9W6YSD9_AMBMO</name>
<keyword evidence="2" id="KW-0732">Signal</keyword>
<protein>
    <submittedName>
        <fullName evidence="3">Unnamed protein product</fullName>
    </submittedName>
</protein>
<dbReference type="Proteomes" id="UP001165063">
    <property type="component" value="Unassembled WGS sequence"/>
</dbReference>
<dbReference type="AlphaFoldDB" id="A0A9W6YSD9"/>
<evidence type="ECO:0000313" key="4">
    <source>
        <dbReference type="Proteomes" id="UP001165063"/>
    </source>
</evidence>
<gene>
    <name evidence="3" type="ORF">Amon01_000089600</name>
</gene>
<comment type="caution">
    <text evidence="3">The sequence shown here is derived from an EMBL/GenBank/DDBJ whole genome shotgun (WGS) entry which is preliminary data.</text>
</comment>
<dbReference type="EMBL" id="BSXU01000256">
    <property type="protein sequence ID" value="GMG19994.1"/>
    <property type="molecule type" value="Genomic_DNA"/>
</dbReference>
<evidence type="ECO:0000256" key="1">
    <source>
        <dbReference type="SAM" id="MobiDB-lite"/>
    </source>
</evidence>
<feature type="compositionally biased region" description="Low complexity" evidence="1">
    <location>
        <begin position="629"/>
        <end position="656"/>
    </location>
</feature>
<evidence type="ECO:0000256" key="2">
    <source>
        <dbReference type="SAM" id="SignalP"/>
    </source>
</evidence>
<feature type="region of interest" description="Disordered" evidence="1">
    <location>
        <begin position="381"/>
        <end position="411"/>
    </location>
</feature>
<feature type="region of interest" description="Disordered" evidence="1">
    <location>
        <begin position="616"/>
        <end position="658"/>
    </location>
</feature>
<dbReference type="InterPro" id="IPR036908">
    <property type="entry name" value="RlpA-like_sf"/>
</dbReference>
<feature type="chain" id="PRO_5040859919" evidence="2">
    <location>
        <begin position="20"/>
        <end position="763"/>
    </location>
</feature>
<evidence type="ECO:0000313" key="3">
    <source>
        <dbReference type="EMBL" id="GMG19994.1"/>
    </source>
</evidence>
<feature type="compositionally biased region" description="Polar residues" evidence="1">
    <location>
        <begin position="616"/>
        <end position="628"/>
    </location>
</feature>
<reference evidence="3" key="1">
    <citation type="submission" date="2023-04" db="EMBL/GenBank/DDBJ databases">
        <title>Ambrosiozyma monospora NBRC 1965.</title>
        <authorList>
            <person name="Ichikawa N."/>
            <person name="Sato H."/>
            <person name="Tonouchi N."/>
        </authorList>
    </citation>
    <scope>NUCLEOTIDE SEQUENCE</scope>
    <source>
        <strain evidence="3">NBRC 1965</strain>
    </source>
</reference>
<organism evidence="3 4">
    <name type="scientific">Ambrosiozyma monospora</name>
    <name type="common">Yeast</name>
    <name type="synonym">Endomycopsis monosporus</name>
    <dbReference type="NCBI Taxonomy" id="43982"/>
    <lineage>
        <taxon>Eukaryota</taxon>
        <taxon>Fungi</taxon>
        <taxon>Dikarya</taxon>
        <taxon>Ascomycota</taxon>
        <taxon>Saccharomycotina</taxon>
        <taxon>Pichiomycetes</taxon>
        <taxon>Pichiales</taxon>
        <taxon>Pichiaceae</taxon>
        <taxon>Ambrosiozyma</taxon>
    </lineage>
</organism>
<feature type="signal peptide" evidence="2">
    <location>
        <begin position="1"/>
        <end position="19"/>
    </location>
</feature>